<dbReference type="InterPro" id="IPR009057">
    <property type="entry name" value="Homeodomain-like_sf"/>
</dbReference>
<evidence type="ECO:0000256" key="1">
    <source>
        <dbReference type="ARBA" id="ARBA00004496"/>
    </source>
</evidence>
<dbReference type="CDD" id="cd17536">
    <property type="entry name" value="REC_YesN-like"/>
    <property type="match status" value="1"/>
</dbReference>
<dbReference type="Pfam" id="PF12833">
    <property type="entry name" value="HTH_18"/>
    <property type="match status" value="1"/>
</dbReference>
<evidence type="ECO:0000256" key="7">
    <source>
        <dbReference type="ARBA" id="ARBA00023125"/>
    </source>
</evidence>
<dbReference type="PROSITE" id="PS50110">
    <property type="entry name" value="RESPONSE_REGULATORY"/>
    <property type="match status" value="1"/>
</dbReference>
<feature type="domain" description="Response regulatory" evidence="13">
    <location>
        <begin position="2"/>
        <end position="119"/>
    </location>
</feature>
<dbReference type="Gene3D" id="3.40.50.2300">
    <property type="match status" value="1"/>
</dbReference>
<dbReference type="PROSITE" id="PS01124">
    <property type="entry name" value="HTH_ARAC_FAMILY_2"/>
    <property type="match status" value="1"/>
</dbReference>
<evidence type="ECO:0000313" key="15">
    <source>
        <dbReference type="Proteomes" id="UP000631576"/>
    </source>
</evidence>
<evidence type="ECO:0000256" key="5">
    <source>
        <dbReference type="ARBA" id="ARBA00023012"/>
    </source>
</evidence>
<evidence type="ECO:0000256" key="8">
    <source>
        <dbReference type="ARBA" id="ARBA00023163"/>
    </source>
</evidence>
<keyword evidence="8" id="KW-0804">Transcription</keyword>
<sequence>MRIVVVEDEAPIREGMAKILSKINTDYKVVGTAVDGEKGLELIRKERPDLVIMDIRMPRMTGLEMLLQLRQEQNKCKVIVLSAYSDFDYAKQAIELGIENYLLKPINIVELKNALQQVEAELAKAQNQDRAFSLEYIFNSCINGQLQPDDAFHKMTQEKYGFTVRDSAEIMLIWLGETYEMQIERLKLMIEQGVGQRVSYSMYMQEMEIWQSLVIIFYKNSKDTSLYTYLSEQVLPTVYKRMKIPMVSMWKESEEICSVSSDLKEMYTHLEWALLYEEGKLIRVSEIESKQESIQNGIEKYPMELEEQAKKSMLIKDKEQLKYCYHQLPQYYQDNPQFPMTIKKDIIRFFWSLAKVGGLKIDGKEPDIQEKLNQISGAVCWFQIQKIVEQTIQIVQNLEEEKTPEEHTSAMVQKAQQLILQYYDQGITLEEIAGKLVVSEEYLSTQFKKETGMTFSETVRKYRIEKVKKLLLETPFKLNQIAELAGYSDSKYMSKVFKEEVGMLPSEYRKSLH</sequence>
<keyword evidence="11" id="KW-0175">Coiled coil</keyword>
<evidence type="ECO:0000259" key="13">
    <source>
        <dbReference type="PROSITE" id="PS50110"/>
    </source>
</evidence>
<dbReference type="RefSeq" id="WP_186865426.1">
    <property type="nucleotide sequence ID" value="NZ_JACOPE010000001.1"/>
</dbReference>
<keyword evidence="7" id="KW-0238">DNA-binding</keyword>
<evidence type="ECO:0000256" key="3">
    <source>
        <dbReference type="ARBA" id="ARBA00022490"/>
    </source>
</evidence>
<keyword evidence="15" id="KW-1185">Reference proteome</keyword>
<keyword evidence="3" id="KW-0963">Cytoplasm</keyword>
<gene>
    <name evidence="14" type="ORF">H8S40_13800</name>
</gene>
<name>A0ABR7GAX6_9FIRM</name>
<dbReference type="EMBL" id="JACOPE010000001">
    <property type="protein sequence ID" value="MBC5684592.1"/>
    <property type="molecule type" value="Genomic_DNA"/>
</dbReference>
<comment type="function">
    <text evidence="9">May play the central regulatory role in sporulation. It may be an element of the effector pathway responsible for the activation of sporulation genes in response to nutritional stress. Spo0A may act in concert with spo0H (a sigma factor) to control the expression of some genes that are critical to the sporulation process.</text>
</comment>
<keyword evidence="5" id="KW-0902">Two-component regulatory system</keyword>
<reference evidence="14 15" key="1">
    <citation type="submission" date="2020-08" db="EMBL/GenBank/DDBJ databases">
        <title>Genome public.</title>
        <authorList>
            <person name="Liu C."/>
            <person name="Sun Q."/>
        </authorList>
    </citation>
    <scope>NUCLEOTIDE SEQUENCE [LARGE SCALE GENOMIC DNA]</scope>
    <source>
        <strain evidence="14 15">NSJ-13</strain>
    </source>
</reference>
<evidence type="ECO:0000256" key="4">
    <source>
        <dbReference type="ARBA" id="ARBA00022553"/>
    </source>
</evidence>
<dbReference type="SMART" id="SM00448">
    <property type="entry name" value="REC"/>
    <property type="match status" value="1"/>
</dbReference>
<dbReference type="SUPFAM" id="SSF46689">
    <property type="entry name" value="Homeodomain-like"/>
    <property type="match status" value="2"/>
</dbReference>
<dbReference type="InterPro" id="IPR011006">
    <property type="entry name" value="CheY-like_superfamily"/>
</dbReference>
<accession>A0ABR7GAX6</accession>
<organism evidence="14 15">
    <name type="scientific">Ruminococcus hominis</name>
    <dbReference type="NCBI Taxonomy" id="2763065"/>
    <lineage>
        <taxon>Bacteria</taxon>
        <taxon>Bacillati</taxon>
        <taxon>Bacillota</taxon>
        <taxon>Clostridia</taxon>
        <taxon>Eubacteriales</taxon>
        <taxon>Oscillospiraceae</taxon>
        <taxon>Ruminococcus</taxon>
    </lineage>
</organism>
<dbReference type="PANTHER" id="PTHR42713">
    <property type="entry name" value="HISTIDINE KINASE-RELATED"/>
    <property type="match status" value="1"/>
</dbReference>
<evidence type="ECO:0000256" key="6">
    <source>
        <dbReference type="ARBA" id="ARBA00023015"/>
    </source>
</evidence>
<dbReference type="InterPro" id="IPR018060">
    <property type="entry name" value="HTH_AraC"/>
</dbReference>
<proteinExistence type="predicted"/>
<evidence type="ECO:0000259" key="12">
    <source>
        <dbReference type="PROSITE" id="PS01124"/>
    </source>
</evidence>
<evidence type="ECO:0000256" key="2">
    <source>
        <dbReference type="ARBA" id="ARBA00018672"/>
    </source>
</evidence>
<comment type="caution">
    <text evidence="14">The sequence shown here is derived from an EMBL/GenBank/DDBJ whole genome shotgun (WGS) entry which is preliminary data.</text>
</comment>
<keyword evidence="4 10" id="KW-0597">Phosphoprotein</keyword>
<evidence type="ECO:0000313" key="14">
    <source>
        <dbReference type="EMBL" id="MBC5684592.1"/>
    </source>
</evidence>
<dbReference type="InterPro" id="IPR001789">
    <property type="entry name" value="Sig_transdc_resp-reg_receiver"/>
</dbReference>
<dbReference type="SUPFAM" id="SSF52172">
    <property type="entry name" value="CheY-like"/>
    <property type="match status" value="1"/>
</dbReference>
<evidence type="ECO:0000256" key="9">
    <source>
        <dbReference type="ARBA" id="ARBA00024867"/>
    </source>
</evidence>
<dbReference type="Proteomes" id="UP000631576">
    <property type="component" value="Unassembled WGS sequence"/>
</dbReference>
<evidence type="ECO:0000256" key="11">
    <source>
        <dbReference type="SAM" id="Coils"/>
    </source>
</evidence>
<dbReference type="PANTHER" id="PTHR42713:SF3">
    <property type="entry name" value="TRANSCRIPTIONAL REGULATORY PROTEIN HPTR"/>
    <property type="match status" value="1"/>
</dbReference>
<keyword evidence="6" id="KW-0805">Transcription regulation</keyword>
<evidence type="ECO:0000256" key="10">
    <source>
        <dbReference type="PROSITE-ProRule" id="PRU00169"/>
    </source>
</evidence>
<protein>
    <recommendedName>
        <fullName evidence="2">Stage 0 sporulation protein A homolog</fullName>
    </recommendedName>
</protein>
<feature type="domain" description="HTH araC/xylS-type" evidence="12">
    <location>
        <begin position="413"/>
        <end position="511"/>
    </location>
</feature>
<dbReference type="InterPro" id="IPR051552">
    <property type="entry name" value="HptR"/>
</dbReference>
<comment type="subcellular location">
    <subcellularLocation>
        <location evidence="1">Cytoplasm</location>
    </subcellularLocation>
</comment>
<feature type="modified residue" description="4-aspartylphosphate" evidence="10">
    <location>
        <position position="54"/>
    </location>
</feature>
<dbReference type="SMART" id="SM00342">
    <property type="entry name" value="HTH_ARAC"/>
    <property type="match status" value="1"/>
</dbReference>
<feature type="coiled-coil region" evidence="11">
    <location>
        <begin position="108"/>
        <end position="135"/>
    </location>
</feature>
<dbReference type="Pfam" id="PF00072">
    <property type="entry name" value="Response_reg"/>
    <property type="match status" value="1"/>
</dbReference>
<dbReference type="Gene3D" id="1.10.10.60">
    <property type="entry name" value="Homeodomain-like"/>
    <property type="match status" value="2"/>
</dbReference>